<reference evidence="2 3" key="1">
    <citation type="submission" date="2020-02" db="EMBL/GenBank/DDBJ databases">
        <title>Geodermatophilus sabuli CPCC 205279 I12A-02694.</title>
        <authorList>
            <person name="Jiang Z."/>
        </authorList>
    </citation>
    <scope>NUCLEOTIDE SEQUENCE [LARGE SCALE GENOMIC DNA]</scope>
    <source>
        <strain evidence="2 3">I12A-02694</strain>
    </source>
</reference>
<protein>
    <submittedName>
        <fullName evidence="2">Uncharacterized protein</fullName>
    </submittedName>
</protein>
<evidence type="ECO:0000256" key="1">
    <source>
        <dbReference type="SAM" id="Phobius"/>
    </source>
</evidence>
<name>A0A7K3VZ93_9ACTN</name>
<sequence>MPARHARRPRHLAAGRRRLLGWGAAALVVAVATTVALLLTGQPGSAPPAPAGVAATGAADQASADLLAWAAQELPTGARLEAAADVRADLVAAGAPEELVTTTGPTGPDDVLLEVTTGVPPPGARVLARFGDLLVVDSSPGVPTPAQLDRRRSLAAALLANPTVRVDAPAAAVLEGAEVDARLLMLLAALGAQQGVGVAAFPGVSGTDGLPARSVLLDSFGGAPVGTGAEGTDTLLTWLDAQLPPFAPDGVTVTADGVVISHRYAADPDAVVSAPGP</sequence>
<proteinExistence type="predicted"/>
<gene>
    <name evidence="2" type="ORF">GCU56_05990</name>
</gene>
<keyword evidence="1" id="KW-1133">Transmembrane helix</keyword>
<comment type="caution">
    <text evidence="2">The sequence shown here is derived from an EMBL/GenBank/DDBJ whole genome shotgun (WGS) entry which is preliminary data.</text>
</comment>
<evidence type="ECO:0000313" key="3">
    <source>
        <dbReference type="Proteomes" id="UP000470246"/>
    </source>
</evidence>
<keyword evidence="1" id="KW-0812">Transmembrane</keyword>
<dbReference type="InterPro" id="IPR006311">
    <property type="entry name" value="TAT_signal"/>
</dbReference>
<dbReference type="PROSITE" id="PS51318">
    <property type="entry name" value="TAT"/>
    <property type="match status" value="1"/>
</dbReference>
<keyword evidence="3" id="KW-1185">Reference proteome</keyword>
<organism evidence="2 3">
    <name type="scientific">Geodermatophilus sabuli</name>
    <dbReference type="NCBI Taxonomy" id="1564158"/>
    <lineage>
        <taxon>Bacteria</taxon>
        <taxon>Bacillati</taxon>
        <taxon>Actinomycetota</taxon>
        <taxon>Actinomycetes</taxon>
        <taxon>Geodermatophilales</taxon>
        <taxon>Geodermatophilaceae</taxon>
        <taxon>Geodermatophilus</taxon>
    </lineage>
</organism>
<feature type="transmembrane region" description="Helical" evidence="1">
    <location>
        <begin position="20"/>
        <end position="39"/>
    </location>
</feature>
<dbReference type="AlphaFoldDB" id="A0A7K3VZ93"/>
<dbReference type="EMBL" id="JAAGWF010000007">
    <property type="protein sequence ID" value="NEK57423.1"/>
    <property type="molecule type" value="Genomic_DNA"/>
</dbReference>
<evidence type="ECO:0000313" key="2">
    <source>
        <dbReference type="EMBL" id="NEK57423.1"/>
    </source>
</evidence>
<accession>A0A7K3VZ93</accession>
<dbReference type="RefSeq" id="WP_163480595.1">
    <property type="nucleotide sequence ID" value="NZ_JAAGWF010000007.1"/>
</dbReference>
<dbReference type="Proteomes" id="UP000470246">
    <property type="component" value="Unassembled WGS sequence"/>
</dbReference>
<keyword evidence="1" id="KW-0472">Membrane</keyword>